<sequence>MERIKATFLLHALGDGLGEYPHLREDTKPIPPTDDTVMALALLEVLVESKKHDPQKVAQKYLYYLKKGILKKVGYTTLEALKRFETTKNWFYSGIACRHCAGNGVAMRIPPLGVWAYLGKLPLEEFIETVRAEGYITHRNELAISGAFAVAYAVYLNLKEKLSKEETVKRVLQTMEHLGMENPVKFAIENALHLKGWDGKSALQRLGSGGYIVETVGAVFYLFLSQGDFSEGLNLLWKVGGDTDTVGAIFGALYGSHYGLENVPKTLIRRLEVKGKIEKLTEKLVSHFHP</sequence>
<feature type="binding site" evidence="3">
    <location>
        <position position="245"/>
    </location>
    <ligand>
        <name>Mg(2+)</name>
        <dbReference type="ChEBI" id="CHEBI:18420"/>
        <label>1</label>
    </ligand>
</feature>
<dbReference type="AlphaFoldDB" id="A0A9D0YR24"/>
<dbReference type="Pfam" id="PF03747">
    <property type="entry name" value="ADP_ribosyl_GH"/>
    <property type="match status" value="1"/>
</dbReference>
<keyword evidence="3" id="KW-0460">Magnesium</keyword>
<protein>
    <recommendedName>
        <fullName evidence="6">ADP-ribosylglycohydrolase</fullName>
    </recommendedName>
</protein>
<evidence type="ECO:0000256" key="1">
    <source>
        <dbReference type="ARBA" id="ARBA00010702"/>
    </source>
</evidence>
<dbReference type="PANTHER" id="PTHR16222">
    <property type="entry name" value="ADP-RIBOSYLGLYCOHYDROLASE"/>
    <property type="match status" value="1"/>
</dbReference>
<dbReference type="PANTHER" id="PTHR16222:SF24">
    <property type="entry name" value="ADP-RIBOSYLHYDROLASE ARH3"/>
    <property type="match status" value="1"/>
</dbReference>
<dbReference type="InterPro" id="IPR050792">
    <property type="entry name" value="ADP-ribosylglycohydrolase"/>
</dbReference>
<name>A0A9D0YR24_AQUAO</name>
<comment type="cofactor">
    <cofactor evidence="3">
        <name>Mg(2+)</name>
        <dbReference type="ChEBI" id="CHEBI:18420"/>
    </cofactor>
    <text evidence="3">Binds 2 magnesium ions per subunit.</text>
</comment>
<dbReference type="InterPro" id="IPR005502">
    <property type="entry name" value="Ribosyl_crysJ1"/>
</dbReference>
<dbReference type="InterPro" id="IPR036705">
    <property type="entry name" value="Ribosyl_crysJ1_sf"/>
</dbReference>
<feature type="binding site" evidence="3">
    <location>
        <position position="35"/>
    </location>
    <ligand>
        <name>Mg(2+)</name>
        <dbReference type="ChEBI" id="CHEBI:18420"/>
        <label>1</label>
    </ligand>
</feature>
<feature type="binding site" evidence="3">
    <location>
        <position position="244"/>
    </location>
    <ligand>
        <name>Mg(2+)</name>
        <dbReference type="ChEBI" id="CHEBI:18420"/>
        <label>1</label>
    </ligand>
</feature>
<reference evidence="4" key="1">
    <citation type="journal article" date="2020" name="ISME J.">
        <title>Gammaproteobacteria mediating utilization of methyl-, sulfur- and petroleum organic compounds in deep ocean hydrothermal plumes.</title>
        <authorList>
            <person name="Zhou Z."/>
            <person name="Liu Y."/>
            <person name="Pan J."/>
            <person name="Cron B.R."/>
            <person name="Toner B.M."/>
            <person name="Anantharaman K."/>
            <person name="Breier J.A."/>
            <person name="Dick G.J."/>
            <person name="Li M."/>
        </authorList>
    </citation>
    <scope>NUCLEOTIDE SEQUENCE</scope>
    <source>
        <strain evidence="4">SZUA-1501</strain>
    </source>
</reference>
<proteinExistence type="inferred from homology"/>
<comment type="caution">
    <text evidence="4">The sequence shown here is derived from an EMBL/GenBank/DDBJ whole genome shotgun (WGS) entry which is preliminary data.</text>
</comment>
<evidence type="ECO:0000313" key="4">
    <source>
        <dbReference type="EMBL" id="HIP98600.1"/>
    </source>
</evidence>
<gene>
    <name evidence="4" type="ORF">EYH37_04475</name>
</gene>
<evidence type="ECO:0000313" key="5">
    <source>
        <dbReference type="Proteomes" id="UP000606463"/>
    </source>
</evidence>
<organism evidence="4 5">
    <name type="scientific">Aquifex aeolicus</name>
    <dbReference type="NCBI Taxonomy" id="63363"/>
    <lineage>
        <taxon>Bacteria</taxon>
        <taxon>Pseudomonadati</taxon>
        <taxon>Aquificota</taxon>
        <taxon>Aquificia</taxon>
        <taxon>Aquificales</taxon>
        <taxon>Aquificaceae</taxon>
        <taxon>Aquifex</taxon>
    </lineage>
</organism>
<accession>A0A9D0YR24</accession>
<comment type="similarity">
    <text evidence="1">Belongs to the ADP-ribosylglycohydrolase family.</text>
</comment>
<keyword evidence="2" id="KW-0378">Hydrolase</keyword>
<dbReference type="GO" id="GO:0046872">
    <property type="term" value="F:metal ion binding"/>
    <property type="evidence" value="ECO:0007669"/>
    <property type="project" value="UniProtKB-KW"/>
</dbReference>
<dbReference type="GO" id="GO:0016787">
    <property type="term" value="F:hydrolase activity"/>
    <property type="evidence" value="ECO:0007669"/>
    <property type="project" value="UniProtKB-KW"/>
</dbReference>
<dbReference type="SUPFAM" id="SSF101478">
    <property type="entry name" value="ADP-ribosylglycohydrolase"/>
    <property type="match status" value="1"/>
</dbReference>
<dbReference type="Gene3D" id="1.10.4080.10">
    <property type="entry name" value="ADP-ribosylation/Crystallin J1"/>
    <property type="match status" value="1"/>
</dbReference>
<keyword evidence="3" id="KW-0479">Metal-binding</keyword>
<dbReference type="Proteomes" id="UP000606463">
    <property type="component" value="Unassembled WGS sequence"/>
</dbReference>
<feature type="binding site" evidence="3">
    <location>
        <position position="242"/>
    </location>
    <ligand>
        <name>Mg(2+)</name>
        <dbReference type="ChEBI" id="CHEBI:18420"/>
        <label>1</label>
    </ligand>
</feature>
<evidence type="ECO:0000256" key="3">
    <source>
        <dbReference type="PIRSR" id="PIRSR605502-1"/>
    </source>
</evidence>
<dbReference type="EMBL" id="DQVE01000047">
    <property type="protein sequence ID" value="HIP98600.1"/>
    <property type="molecule type" value="Genomic_DNA"/>
</dbReference>
<evidence type="ECO:0000256" key="2">
    <source>
        <dbReference type="ARBA" id="ARBA00022801"/>
    </source>
</evidence>
<feature type="binding site" evidence="3">
    <location>
        <position position="34"/>
    </location>
    <ligand>
        <name>Mg(2+)</name>
        <dbReference type="ChEBI" id="CHEBI:18420"/>
        <label>1</label>
    </ligand>
</feature>
<evidence type="ECO:0008006" key="6">
    <source>
        <dbReference type="Google" id="ProtNLM"/>
    </source>
</evidence>
<feature type="binding site" evidence="3">
    <location>
        <position position="33"/>
    </location>
    <ligand>
        <name>Mg(2+)</name>
        <dbReference type="ChEBI" id="CHEBI:18420"/>
        <label>1</label>
    </ligand>
</feature>